<evidence type="ECO:0000256" key="1">
    <source>
        <dbReference type="SAM" id="MobiDB-lite"/>
    </source>
</evidence>
<dbReference type="AlphaFoldDB" id="A0A419ENC0"/>
<evidence type="ECO:0000313" key="2">
    <source>
        <dbReference type="EMBL" id="RJP64273.1"/>
    </source>
</evidence>
<comment type="caution">
    <text evidence="2">The sequence shown here is derived from an EMBL/GenBank/DDBJ whole genome shotgun (WGS) entry which is preliminary data.</text>
</comment>
<proteinExistence type="predicted"/>
<protein>
    <submittedName>
        <fullName evidence="2">Type IV pilus assembly protein PilM</fullName>
    </submittedName>
</protein>
<dbReference type="Pfam" id="PF11104">
    <property type="entry name" value="PilM_2"/>
    <property type="match status" value="2"/>
</dbReference>
<reference evidence="2 3" key="1">
    <citation type="journal article" date="2017" name="ISME J.">
        <title>Energy and carbon metabolisms in a deep terrestrial subsurface fluid microbial community.</title>
        <authorList>
            <person name="Momper L."/>
            <person name="Jungbluth S.P."/>
            <person name="Lee M.D."/>
            <person name="Amend J.P."/>
        </authorList>
    </citation>
    <scope>NUCLEOTIDE SEQUENCE [LARGE SCALE GENOMIC DNA]</scope>
    <source>
        <strain evidence="2">SURF_17</strain>
    </source>
</reference>
<organism evidence="2 3">
    <name type="scientific">Candidatus Abyssobacteria bacterium SURF_17</name>
    <dbReference type="NCBI Taxonomy" id="2093361"/>
    <lineage>
        <taxon>Bacteria</taxon>
        <taxon>Pseudomonadati</taxon>
        <taxon>Candidatus Hydrogenedentota</taxon>
        <taxon>Candidatus Abyssobacteria</taxon>
    </lineage>
</organism>
<dbReference type="NCBIfam" id="TIGR01175">
    <property type="entry name" value="pilM"/>
    <property type="match status" value="1"/>
</dbReference>
<dbReference type="InterPro" id="IPR050696">
    <property type="entry name" value="FtsA/MreB"/>
</dbReference>
<accession>A0A419ENC0</accession>
<dbReference type="Gene3D" id="3.30.1490.300">
    <property type="match status" value="1"/>
</dbReference>
<dbReference type="CDD" id="cd24049">
    <property type="entry name" value="ASKHA_NBD_PilM"/>
    <property type="match status" value="1"/>
</dbReference>
<dbReference type="PANTHER" id="PTHR32432">
    <property type="entry name" value="CELL DIVISION PROTEIN FTSA-RELATED"/>
    <property type="match status" value="1"/>
</dbReference>
<dbReference type="EMBL" id="QZKI01000142">
    <property type="protein sequence ID" value="RJP64273.1"/>
    <property type="molecule type" value="Genomic_DNA"/>
</dbReference>
<evidence type="ECO:0000313" key="3">
    <source>
        <dbReference type="Proteomes" id="UP000285961"/>
    </source>
</evidence>
<sequence length="432" mass="46634">MPSAENWHRSCSIPNRWQKVRALRNLSAPSDKGGQTMLAKLKTTIGVDLGTHSVKAVQMSAFGDGAKIDKAVLLPLNSDMNDEKRVEATIRALRTIASGFTVKKAAIVAALPGQDTFIRYLRFPKMPPEELKSSIELEADQNLPYDLAEVSMDSVVLEEIAERGETIVKILLVAAKNEAINRTVDLLRGVGLAANIIGVTTLAIADAFDANGGFRPNETVALVNIGASSTNIHFCRDGISNFTRDISRGGRDLTAAIQKLMKVDFAEAERLKVNYAKNSGSKAAENMLEALDVSPPGEDIETNNFEGQPASDGAEESTEPMASMKTDDVSRLVNATRPALNRLIGEIRRSIDYYEKQLYEKNVDRLLLSGGTAMFPGLDQALADAAGIPVEIVSPAQALIVEEDSPDVKDLMENPAQFNVAVGLAARGIEEL</sequence>
<dbReference type="PANTHER" id="PTHR32432:SF3">
    <property type="entry name" value="ETHANOLAMINE UTILIZATION PROTEIN EUTJ"/>
    <property type="match status" value="1"/>
</dbReference>
<dbReference type="Gene3D" id="3.30.420.40">
    <property type="match status" value="2"/>
</dbReference>
<dbReference type="Proteomes" id="UP000285961">
    <property type="component" value="Unassembled WGS sequence"/>
</dbReference>
<dbReference type="InterPro" id="IPR005883">
    <property type="entry name" value="PilM"/>
</dbReference>
<dbReference type="SUPFAM" id="SSF53067">
    <property type="entry name" value="Actin-like ATPase domain"/>
    <property type="match status" value="2"/>
</dbReference>
<name>A0A419ENC0_9BACT</name>
<feature type="region of interest" description="Disordered" evidence="1">
    <location>
        <begin position="299"/>
        <end position="328"/>
    </location>
</feature>
<dbReference type="InterPro" id="IPR043129">
    <property type="entry name" value="ATPase_NBD"/>
</dbReference>
<gene>
    <name evidence="2" type="primary">pilM</name>
    <name evidence="2" type="ORF">C4532_19445</name>
</gene>